<sequence>MKLENDFIKDGDTYTLKDEIVDSLLEQFPERDAILFKLPDFFSQFDKGLRENGYEYKRDLITYYNEKKQTHPLEYEKYEGNPFLGLFYKRGFFKLQKEYRIALADFSDEDVIINIGNIRGCTEVWSIETIRGLRVQMIEIEEG</sequence>
<comment type="caution">
    <text evidence="1">The sequence shown here is derived from an EMBL/GenBank/DDBJ whole genome shotgun (WGS) entry which is preliminary data.</text>
</comment>
<gene>
    <name evidence="1" type="ORF">J2Z82_000442</name>
</gene>
<reference evidence="1 2" key="1">
    <citation type="submission" date="2021-03" db="EMBL/GenBank/DDBJ databases">
        <title>Genomic Encyclopedia of Type Strains, Phase IV (KMG-IV): sequencing the most valuable type-strain genomes for metagenomic binning, comparative biology and taxonomic classification.</title>
        <authorList>
            <person name="Goeker M."/>
        </authorList>
    </citation>
    <scope>NUCLEOTIDE SEQUENCE [LARGE SCALE GENOMIC DNA]</scope>
    <source>
        <strain evidence="1 2">DSM 21085</strain>
    </source>
</reference>
<dbReference type="EMBL" id="JAGGKK010000001">
    <property type="protein sequence ID" value="MBP1947519.1"/>
    <property type="molecule type" value="Genomic_DNA"/>
</dbReference>
<dbReference type="Proteomes" id="UP001519328">
    <property type="component" value="Unassembled WGS sequence"/>
</dbReference>
<proteinExistence type="predicted"/>
<accession>A0ABS4HA37</accession>
<organism evidence="1 2">
    <name type="scientific">Virgibacillus litoralis</name>
    <dbReference type="NCBI Taxonomy" id="578221"/>
    <lineage>
        <taxon>Bacteria</taxon>
        <taxon>Bacillati</taxon>
        <taxon>Bacillota</taxon>
        <taxon>Bacilli</taxon>
        <taxon>Bacillales</taxon>
        <taxon>Bacillaceae</taxon>
        <taxon>Virgibacillus</taxon>
    </lineage>
</organism>
<name>A0ABS4HA37_9BACI</name>
<evidence type="ECO:0000313" key="2">
    <source>
        <dbReference type="Proteomes" id="UP001519328"/>
    </source>
</evidence>
<keyword evidence="2" id="KW-1185">Reference proteome</keyword>
<protein>
    <submittedName>
        <fullName evidence="1">Uncharacterized protein</fullName>
    </submittedName>
</protein>
<evidence type="ECO:0000313" key="1">
    <source>
        <dbReference type="EMBL" id="MBP1947519.1"/>
    </source>
</evidence>